<evidence type="ECO:0000256" key="15">
    <source>
        <dbReference type="ARBA" id="ARBA00023242"/>
    </source>
</evidence>
<dbReference type="AlphaFoldDB" id="A0A2K1R313"/>
<comment type="cofactor">
    <cofactor evidence="1">
        <name>[4Fe-4S] cluster</name>
        <dbReference type="ChEBI" id="CHEBI:49883"/>
    </cofactor>
</comment>
<evidence type="ECO:0000256" key="10">
    <source>
        <dbReference type="ARBA" id="ARBA00022840"/>
    </source>
</evidence>
<evidence type="ECO:0000256" key="1">
    <source>
        <dbReference type="ARBA" id="ARBA00001966"/>
    </source>
</evidence>
<dbReference type="InterPro" id="IPR045028">
    <property type="entry name" value="DinG/Rad3-like"/>
</dbReference>
<keyword evidence="13" id="KW-0238">DNA-binding</keyword>
<dbReference type="InterPro" id="IPR006554">
    <property type="entry name" value="Helicase-like_DEXD_c2"/>
</dbReference>
<evidence type="ECO:0000313" key="25">
    <source>
        <dbReference type="EMBL" id="PNS21686.1"/>
    </source>
</evidence>
<reference evidence="25 26" key="1">
    <citation type="submission" date="2017-06" db="EMBL/GenBank/DDBJ databases">
        <title>Draft genome sequence of a variant of Elsinoe murrayae.</title>
        <authorList>
            <person name="Cheng Q."/>
        </authorList>
    </citation>
    <scope>NUCLEOTIDE SEQUENCE [LARGE SCALE GENOMIC DNA]</scope>
    <source>
        <strain evidence="25 26">CQ-2017a</strain>
    </source>
</reference>
<dbReference type="InterPro" id="IPR014013">
    <property type="entry name" value="Helic_SF1/SF2_ATP-bd_DinG/Rad3"/>
</dbReference>
<keyword evidence="10" id="KW-0067">ATP-binding</keyword>
<accession>A0A2K1R313</accession>
<keyword evidence="9" id="KW-0347">Helicase</keyword>
<dbReference type="SUPFAM" id="SSF52540">
    <property type="entry name" value="P-loop containing nucleoside triphosphate hydrolases"/>
    <property type="match status" value="1"/>
</dbReference>
<dbReference type="InterPro" id="IPR013020">
    <property type="entry name" value="Rad3/Chl1-like"/>
</dbReference>
<dbReference type="Proteomes" id="UP000243797">
    <property type="component" value="Unassembled WGS sequence"/>
</dbReference>
<dbReference type="PROSITE" id="PS51193">
    <property type="entry name" value="HELICASE_ATP_BIND_2"/>
    <property type="match status" value="1"/>
</dbReference>
<evidence type="ECO:0000256" key="4">
    <source>
        <dbReference type="ARBA" id="ARBA00016387"/>
    </source>
</evidence>
<evidence type="ECO:0000256" key="19">
    <source>
        <dbReference type="ARBA" id="ARBA00044998"/>
    </source>
</evidence>
<dbReference type="STRING" id="2082308.A0A2K1R313"/>
<keyword evidence="11" id="KW-0408">Iron</keyword>
<evidence type="ECO:0000256" key="3">
    <source>
        <dbReference type="ARBA" id="ARBA00008435"/>
    </source>
</evidence>
<comment type="subcellular location">
    <subcellularLocation>
        <location evidence="2">Nucleus</location>
    </subcellularLocation>
</comment>
<dbReference type="OrthoDB" id="267079at2759"/>
<sequence>MVDEANGHDGVVDFHHPYEPYPIQQDLMSALYNCIEQGNIGIFESPTGTGKSLSLLCGSLTWLRNHKRAAFANEPAAAEAEDEPDWMREHAVRARKQELLHRRDQLENRLNAVRERESKIRRGPEGGLPPAKRTKLESHSDHTDDYMLDDYNSEDDFDNKKTGKKAGDGLSSETRDLLKRLGLAPAEGEAGAVDEDEELKIFICSRTHSQLSQLVGELHRVNIPSAFPVEDDESKVNYPIEQVKQLSLGSRKNLCINKRVANLPSVSQINEQCQELQDSKTPADRRCQYLPNKDNETLAIDFKHYALSRIRDIEDLAELGSKIGICPYYASRPAISPAELVLLPYPLLLQKTAREALAISVKDHVVIIDEAHNLMDAILGIYTAEITMAQLNAARQQLMTYLAKFRTRLAGKNRVYVTQTVRLLDSLIASLSNIPQQGEGVLDDSALLAGKGVDQINIYKLLTYLQGSKLARKVHGYLVNQIAQDVGNKTSSGETKIVDQTPVLNTFQTFILTLTNPAKEGRFFYHKTADTHGTKLRYVLLDPSQHFHDIVSSARSVILCGGTMSPISDYRTQLFPYLPPSRIISLSCSHVIPASNLHVTTLSTGPGSIPFDFSFSNRSSPALLRALGEALLLLLSHIPDGVILFFPSYAYLDTVVAAWRPNLLPRISTLKPTFIDSRNANTEHLLREYSTTITSPAPGEGKGALLLSVIGGKLSEGINFSDRLGRCVIVVGMPWPNPNGAEWKARMEYIEDRARQASLAATGDASTTKSRLIGSGVGAKGYVPGEASRDFAENVCMRAVNQAIGRVIRHKGDWAGIVLVDRRYSRESVKSKLPGWIRGSLRGSEKGMGDVVEDMRAFYERRSQAGGD</sequence>
<evidence type="ECO:0000256" key="6">
    <source>
        <dbReference type="ARBA" id="ARBA00022723"/>
    </source>
</evidence>
<keyword evidence="14" id="KW-0413">Isomerase</keyword>
<evidence type="ECO:0000256" key="20">
    <source>
        <dbReference type="ARBA" id="ARBA00045008"/>
    </source>
</evidence>
<evidence type="ECO:0000256" key="11">
    <source>
        <dbReference type="ARBA" id="ARBA00023004"/>
    </source>
</evidence>
<evidence type="ECO:0000256" key="23">
    <source>
        <dbReference type="SAM" id="MobiDB-lite"/>
    </source>
</evidence>
<dbReference type="GO" id="GO:0006974">
    <property type="term" value="P:DNA damage response"/>
    <property type="evidence" value="ECO:0007669"/>
    <property type="project" value="UniProtKB-ARBA"/>
</dbReference>
<dbReference type="InterPro" id="IPR010614">
    <property type="entry name" value="RAD3-like_helicase_DEAD"/>
</dbReference>
<evidence type="ECO:0000256" key="9">
    <source>
        <dbReference type="ARBA" id="ARBA00022806"/>
    </source>
</evidence>
<evidence type="ECO:0000256" key="16">
    <source>
        <dbReference type="ARBA" id="ARBA00023306"/>
    </source>
</evidence>
<dbReference type="EC" id="5.6.2.3" evidence="18"/>
<dbReference type="InterPro" id="IPR002464">
    <property type="entry name" value="DNA/RNA_helicase_DEAH_CS"/>
</dbReference>
<dbReference type="PANTHER" id="PTHR11472">
    <property type="entry name" value="DNA REPAIR DEAD HELICASE RAD3/XP-D SUBFAMILY MEMBER"/>
    <property type="match status" value="1"/>
</dbReference>
<comment type="caution">
    <text evidence="25">The sequence shown here is derived from an EMBL/GenBank/DDBJ whole genome shotgun (WGS) entry which is preliminary data.</text>
</comment>
<dbReference type="EMBL" id="NKHZ01000010">
    <property type="protein sequence ID" value="PNS21686.1"/>
    <property type="molecule type" value="Genomic_DNA"/>
</dbReference>
<dbReference type="GO" id="GO:0003677">
    <property type="term" value="F:DNA binding"/>
    <property type="evidence" value="ECO:0007669"/>
    <property type="project" value="UniProtKB-KW"/>
</dbReference>
<dbReference type="PANTHER" id="PTHR11472:SF41">
    <property type="entry name" value="ATP-DEPENDENT DNA HELICASE DDX11-RELATED"/>
    <property type="match status" value="1"/>
</dbReference>
<gene>
    <name evidence="25" type="ORF">CAC42_1540</name>
</gene>
<dbReference type="GO" id="GO:0043139">
    <property type="term" value="F:5'-3' DNA helicase activity"/>
    <property type="evidence" value="ECO:0007669"/>
    <property type="project" value="UniProtKB-EC"/>
</dbReference>
<comment type="catalytic activity">
    <reaction evidence="22">
        <text>ATP + H2O = ADP + phosphate + H(+)</text>
        <dbReference type="Rhea" id="RHEA:13065"/>
        <dbReference type="ChEBI" id="CHEBI:15377"/>
        <dbReference type="ChEBI" id="CHEBI:15378"/>
        <dbReference type="ChEBI" id="CHEBI:30616"/>
        <dbReference type="ChEBI" id="CHEBI:43474"/>
        <dbReference type="ChEBI" id="CHEBI:456216"/>
        <dbReference type="EC" id="5.6.2.3"/>
    </reaction>
</comment>
<dbReference type="InterPro" id="IPR006555">
    <property type="entry name" value="ATP-dep_Helicase_C"/>
</dbReference>
<keyword evidence="16" id="KW-0131">Cell cycle</keyword>
<evidence type="ECO:0000256" key="7">
    <source>
        <dbReference type="ARBA" id="ARBA00022741"/>
    </source>
</evidence>
<feature type="compositionally biased region" description="Basic and acidic residues" evidence="23">
    <location>
        <begin position="134"/>
        <end position="145"/>
    </location>
</feature>
<evidence type="ECO:0000259" key="24">
    <source>
        <dbReference type="PROSITE" id="PS51193"/>
    </source>
</evidence>
<dbReference type="NCBIfam" id="TIGR00604">
    <property type="entry name" value="rad3"/>
    <property type="match status" value="1"/>
</dbReference>
<dbReference type="Pfam" id="PF13307">
    <property type="entry name" value="Helicase_C_2"/>
    <property type="match status" value="1"/>
</dbReference>
<evidence type="ECO:0000256" key="22">
    <source>
        <dbReference type="ARBA" id="ARBA00048954"/>
    </source>
</evidence>
<keyword evidence="12" id="KW-0411">Iron-sulfur</keyword>
<dbReference type="SMART" id="SM00488">
    <property type="entry name" value="DEXDc2"/>
    <property type="match status" value="1"/>
</dbReference>
<proteinExistence type="inferred from homology"/>
<name>A0A2K1R313_9PEZI</name>
<dbReference type="GO" id="GO:0005524">
    <property type="term" value="F:ATP binding"/>
    <property type="evidence" value="ECO:0007669"/>
    <property type="project" value="UniProtKB-KW"/>
</dbReference>
<feature type="compositionally biased region" description="Acidic residues" evidence="23">
    <location>
        <begin position="146"/>
        <end position="157"/>
    </location>
</feature>
<keyword evidence="8" id="KW-0378">Hydrolase</keyword>
<evidence type="ECO:0000256" key="12">
    <source>
        <dbReference type="ARBA" id="ARBA00023014"/>
    </source>
</evidence>
<organism evidence="25 26">
    <name type="scientific">Sphaceloma murrayae</name>
    <dbReference type="NCBI Taxonomy" id="2082308"/>
    <lineage>
        <taxon>Eukaryota</taxon>
        <taxon>Fungi</taxon>
        <taxon>Dikarya</taxon>
        <taxon>Ascomycota</taxon>
        <taxon>Pezizomycotina</taxon>
        <taxon>Dothideomycetes</taxon>
        <taxon>Dothideomycetidae</taxon>
        <taxon>Myriangiales</taxon>
        <taxon>Elsinoaceae</taxon>
        <taxon>Sphaceloma</taxon>
    </lineage>
</organism>
<keyword evidence="26" id="KW-1185">Reference proteome</keyword>
<dbReference type="PROSITE" id="PS00690">
    <property type="entry name" value="DEAH_ATP_HELICASE"/>
    <property type="match status" value="1"/>
</dbReference>
<dbReference type="FunCoup" id="A0A2K1R313">
    <property type="interactions" value="947"/>
</dbReference>
<dbReference type="FunFam" id="3.40.50.300:FF:002774">
    <property type="entry name" value="ATP-dependent DNA helicase chl1"/>
    <property type="match status" value="1"/>
</dbReference>
<evidence type="ECO:0000256" key="17">
    <source>
        <dbReference type="ARBA" id="ARBA00029709"/>
    </source>
</evidence>
<dbReference type="GO" id="GO:0046872">
    <property type="term" value="F:metal ion binding"/>
    <property type="evidence" value="ECO:0007669"/>
    <property type="project" value="UniProtKB-KW"/>
</dbReference>
<feature type="compositionally biased region" description="Basic and acidic residues" evidence="23">
    <location>
        <begin position="110"/>
        <end position="124"/>
    </location>
</feature>
<feature type="region of interest" description="Disordered" evidence="23">
    <location>
        <begin position="110"/>
        <end position="171"/>
    </location>
</feature>
<evidence type="ECO:0000256" key="21">
    <source>
        <dbReference type="ARBA" id="ARBA00045702"/>
    </source>
</evidence>
<evidence type="ECO:0000256" key="18">
    <source>
        <dbReference type="ARBA" id="ARBA00044969"/>
    </source>
</evidence>
<evidence type="ECO:0000256" key="2">
    <source>
        <dbReference type="ARBA" id="ARBA00004123"/>
    </source>
</evidence>
<feature type="domain" description="Helicase ATP-binding" evidence="24">
    <location>
        <begin position="10"/>
        <end position="421"/>
    </location>
</feature>
<dbReference type="Gene3D" id="3.40.50.300">
    <property type="entry name" value="P-loop containing nucleotide triphosphate hydrolases"/>
    <property type="match status" value="3"/>
</dbReference>
<evidence type="ECO:0000256" key="5">
    <source>
        <dbReference type="ARBA" id="ARBA00017386"/>
    </source>
</evidence>
<keyword evidence="6" id="KW-0479">Metal-binding</keyword>
<dbReference type="GO" id="GO:0051536">
    <property type="term" value="F:iron-sulfur cluster binding"/>
    <property type="evidence" value="ECO:0007669"/>
    <property type="project" value="UniProtKB-KW"/>
</dbReference>
<dbReference type="SMART" id="SM00491">
    <property type="entry name" value="HELICc2"/>
    <property type="match status" value="1"/>
</dbReference>
<protein>
    <recommendedName>
        <fullName evidence="5">ATP-dependent DNA helicase CHL1</fullName>
        <ecNumber evidence="18">5.6.2.3</ecNumber>
    </recommendedName>
    <alternativeName>
        <fullName evidence="4">ATP-dependent DNA helicase chl1</fullName>
    </alternativeName>
    <alternativeName>
        <fullName evidence="17">Chromosome loss protein 1</fullName>
    </alternativeName>
    <alternativeName>
        <fullName evidence="19 20">DNA 5'-3' helicase CHL1</fullName>
    </alternativeName>
</protein>
<dbReference type="InterPro" id="IPR027417">
    <property type="entry name" value="P-loop_NTPase"/>
</dbReference>
<evidence type="ECO:0000256" key="8">
    <source>
        <dbReference type="ARBA" id="ARBA00022801"/>
    </source>
</evidence>
<evidence type="ECO:0000256" key="14">
    <source>
        <dbReference type="ARBA" id="ARBA00023235"/>
    </source>
</evidence>
<comment type="similarity">
    <text evidence="3">Belongs to the DEAD box helicase family. DEAH subfamily. DDX11/CHL1 sub-subfamily.</text>
</comment>
<dbReference type="GO" id="GO:0016818">
    <property type="term" value="F:hydrolase activity, acting on acid anhydrides, in phosphorus-containing anhydrides"/>
    <property type="evidence" value="ECO:0007669"/>
    <property type="project" value="InterPro"/>
</dbReference>
<feature type="compositionally biased region" description="Basic and acidic residues" evidence="23">
    <location>
        <begin position="158"/>
        <end position="171"/>
    </location>
</feature>
<dbReference type="GO" id="GO:0005634">
    <property type="term" value="C:nucleus"/>
    <property type="evidence" value="ECO:0007669"/>
    <property type="project" value="UniProtKB-SubCell"/>
</dbReference>
<dbReference type="Pfam" id="PF06733">
    <property type="entry name" value="DEAD_2"/>
    <property type="match status" value="1"/>
</dbReference>
<comment type="function">
    <text evidence="21">ATP-dependent DNA helicase important for chromosome transmission and normal cell cycle progression in G(2)/M. May have a role in changing DNA topology to allow the loading of proteins involved in maintaining sister chromatid cohesion in the vicinity of the centromeres. Has a specific role in chromosome segregation during meiosis II.</text>
</comment>
<keyword evidence="15" id="KW-0539">Nucleus</keyword>
<evidence type="ECO:0000313" key="26">
    <source>
        <dbReference type="Proteomes" id="UP000243797"/>
    </source>
</evidence>
<evidence type="ECO:0000256" key="13">
    <source>
        <dbReference type="ARBA" id="ARBA00023125"/>
    </source>
</evidence>
<dbReference type="GO" id="GO:0006139">
    <property type="term" value="P:nucleobase-containing compound metabolic process"/>
    <property type="evidence" value="ECO:0007669"/>
    <property type="project" value="InterPro"/>
</dbReference>
<keyword evidence="7" id="KW-0547">Nucleotide-binding</keyword>
<dbReference type="GO" id="GO:0034085">
    <property type="term" value="P:establishment of sister chromatid cohesion"/>
    <property type="evidence" value="ECO:0007669"/>
    <property type="project" value="TreeGrafter"/>
</dbReference>
<dbReference type="InParanoid" id="A0A2K1R313"/>